<sequence length="330" mass="35658">MKKKLILALATSMMVILTGCGSEQTSNTTQEDIVNGVFTPSESINIIIPYEAGGNSDIPARIMAQYMDEATETDIKITNIVGAGGRTGFEEMLKSDPDGYTVALHSSGFIMQHALGIAKFTPTDAEPIGYLIDSSMAVVVSADSPYQTMDDLIEAAKATPGEIKMGSVTGTLPLFGILQIEQEKGVEFNKVDLSGNSKAPELLGGRIDGYLDGFGAVKQYIDSGDFRCLGIIASEPQVGYEDIPTFAELGFENYAYLKQDFGLWAPKDTPEPIVDYINNLISEASENPQCIEELQNISFKPKHTETTQYVEDLTANYAAFGEAAQAVIQQ</sequence>
<evidence type="ECO:0000313" key="1">
    <source>
        <dbReference type="EMBL" id="ONI38349.1"/>
    </source>
</evidence>
<organism evidence="1 2">
    <name type="scientific">Candidatus Epulonipiscium fishelsonii</name>
    <dbReference type="NCBI Taxonomy" id="77094"/>
    <lineage>
        <taxon>Bacteria</taxon>
        <taxon>Bacillati</taxon>
        <taxon>Bacillota</taxon>
        <taxon>Clostridia</taxon>
        <taxon>Lachnospirales</taxon>
        <taxon>Lachnospiraceae</taxon>
        <taxon>Candidatus Epulonipiscium</taxon>
    </lineage>
</organism>
<dbReference type="EMBL" id="LJDB01000089">
    <property type="protein sequence ID" value="ONI38349.1"/>
    <property type="molecule type" value="Genomic_DNA"/>
</dbReference>
<dbReference type="Proteomes" id="UP000188605">
    <property type="component" value="Unassembled WGS sequence"/>
</dbReference>
<evidence type="ECO:0000313" key="2">
    <source>
        <dbReference type="Proteomes" id="UP000188605"/>
    </source>
</evidence>
<proteinExistence type="predicted"/>
<comment type="caution">
    <text evidence="1">The sequence shown here is derived from an EMBL/GenBank/DDBJ whole genome shotgun (WGS) entry which is preliminary data.</text>
</comment>
<accession>A0ACC8X8Z8</accession>
<name>A0ACC8X8Z8_9FIRM</name>
<gene>
    <name evidence="1" type="ORF">AN396_10845</name>
</gene>
<reference evidence="1" key="1">
    <citation type="submission" date="2016-08" db="EMBL/GenBank/DDBJ databases">
        <authorList>
            <person name="Ngugi D.K."/>
            <person name="Miyake S."/>
            <person name="Stingl U."/>
        </authorList>
    </citation>
    <scope>NUCLEOTIDE SEQUENCE</scope>
    <source>
        <strain evidence="1">SCG-B11WGA-EpuloA1</strain>
    </source>
</reference>
<keyword evidence="2" id="KW-1185">Reference proteome</keyword>
<protein>
    <submittedName>
        <fullName evidence="1">Uncharacterized protein</fullName>
    </submittedName>
</protein>